<dbReference type="SUPFAM" id="SSF48264">
    <property type="entry name" value="Cytochrome P450"/>
    <property type="match status" value="2"/>
</dbReference>
<keyword evidence="2" id="KW-0349">Heme</keyword>
<dbReference type="GO" id="GO:0004497">
    <property type="term" value="F:monooxygenase activity"/>
    <property type="evidence" value="ECO:0007669"/>
    <property type="project" value="InterPro"/>
</dbReference>
<dbReference type="OrthoDB" id="507451at2759"/>
<comment type="caution">
    <text evidence="3">The sequence shown here is derived from an EMBL/GenBank/DDBJ whole genome shotgun (WGS) entry which is preliminary data.</text>
</comment>
<gene>
    <name evidence="3" type="ORF">CQW23_34145</name>
</gene>
<dbReference type="PRINTS" id="PR00463">
    <property type="entry name" value="EP450I"/>
</dbReference>
<proteinExistence type="predicted"/>
<dbReference type="GO" id="GO:0016705">
    <property type="term" value="F:oxidoreductase activity, acting on paired donors, with incorporation or reduction of molecular oxygen"/>
    <property type="evidence" value="ECO:0007669"/>
    <property type="project" value="InterPro"/>
</dbReference>
<dbReference type="EMBL" id="MLFT02000921">
    <property type="protein sequence ID" value="PHT26241.1"/>
    <property type="molecule type" value="Genomic_DNA"/>
</dbReference>
<evidence type="ECO:0000313" key="3">
    <source>
        <dbReference type="EMBL" id="PHT26241.1"/>
    </source>
</evidence>
<reference evidence="3" key="1">
    <citation type="journal article" date="2017" name="Genome Biol.">
        <title>New reference genome sequences of hot pepper reveal the massive evolution of plant disease-resistance genes by retroduplication.</title>
        <authorList>
            <person name="Kim S."/>
            <person name="Park J."/>
            <person name="Yeom S.I."/>
            <person name="Kim Y.M."/>
            <person name="Seo E."/>
            <person name="Kim K.T."/>
            <person name="Kim M.S."/>
            <person name="Lee J.M."/>
            <person name="Cheong K."/>
            <person name="Shin H.S."/>
            <person name="Kim S.B."/>
            <person name="Han K."/>
            <person name="Lee J."/>
            <person name="Park M."/>
            <person name="Lee H.A."/>
            <person name="Lee H.Y."/>
            <person name="Lee Y."/>
            <person name="Oh S."/>
            <person name="Lee J.H."/>
            <person name="Choi E."/>
            <person name="Choi E."/>
            <person name="Lee S.E."/>
            <person name="Jeon J."/>
            <person name="Kim H."/>
            <person name="Choi G."/>
            <person name="Song H."/>
            <person name="Lee J."/>
            <person name="Lee S.C."/>
            <person name="Kwon J.K."/>
            <person name="Lee H.Y."/>
            <person name="Koo N."/>
            <person name="Hong Y."/>
            <person name="Kim R.W."/>
            <person name="Kang W.H."/>
            <person name="Huh J.H."/>
            <person name="Kang B.C."/>
            <person name="Yang T.J."/>
            <person name="Lee Y.H."/>
            <person name="Bennetzen J.L."/>
            <person name="Choi D."/>
        </authorList>
    </citation>
    <scope>NUCLEOTIDE SEQUENCE [LARGE SCALE GENOMIC DNA]</scope>
    <source>
        <strain evidence="3">PBC81</strain>
        <tissue evidence="3">Leaf</tissue>
    </source>
</reference>
<dbReference type="PANTHER" id="PTHR31182:SF16">
    <property type="entry name" value="C2 NT-TYPE DOMAIN-CONTAINING PROTEIN"/>
    <property type="match status" value="1"/>
</dbReference>
<organism evidence="3">
    <name type="scientific">Capsicum baccatum</name>
    <name type="common">Peruvian pepper</name>
    <dbReference type="NCBI Taxonomy" id="33114"/>
    <lineage>
        <taxon>Eukaryota</taxon>
        <taxon>Viridiplantae</taxon>
        <taxon>Streptophyta</taxon>
        <taxon>Embryophyta</taxon>
        <taxon>Tracheophyta</taxon>
        <taxon>Spermatophyta</taxon>
        <taxon>Magnoliopsida</taxon>
        <taxon>eudicotyledons</taxon>
        <taxon>Gunneridae</taxon>
        <taxon>Pentapetalae</taxon>
        <taxon>asterids</taxon>
        <taxon>lamiids</taxon>
        <taxon>Solanales</taxon>
        <taxon>Solanaceae</taxon>
        <taxon>Solanoideae</taxon>
        <taxon>Capsiceae</taxon>
        <taxon>Capsicum</taxon>
    </lineage>
</organism>
<name>A0A2G2UZP4_CAPBA</name>
<dbReference type="InterPro" id="IPR001128">
    <property type="entry name" value="Cyt_P450"/>
</dbReference>
<sequence>MKLQTRIFFASIDQRSERAAGESACTALVAVIADWFHCNPEDMTIKSQLDSLICEGSVQWRDLCENETYRERFPDKHFDLETVLEAKVCPLSVVSEKSFIGFFHPEGIEEEEGFHFLHGAMSFDNIWDEISKSAQETPRHGDSCVYIVSWNDHFFILKVEKDAYYIIDTLGERLFEGCNQAYILKFDQDTTIMQVPSESQQLDDKPSCDRKEKTDVKEAADESKIVMSTNSDDSMQEDRVPEKNIIYRGKKACKEYIKSFLAAIPIRELQVDVKKGLMASTPLHQRLQIELHYTMSIVPKFEELSSEDLIANNFPPEISGGLPVIGHLLQFSGTESIPLHQKLSSLADKYGPIFTFGLGIPRILVVRSYDAVKDCLNVNDKVFAARPRSLAGEYIGYNNAMLFLASYGDYRRKIRKIVINEVLSSSKLEKLRDVRVSEVKTSIKDLYSLFPITGDQNLDFPVTADHFPVTRDNFPVGGDDISFIVDGDNVIKPKKQPLTEIQVHIAIALVHCLVSGANLDFPVTGGDFQVKVNITNWIEKLTLSLIVKMIAGKSYGRVKKGGNEDEAERFKKDLKNFMSIGFVLWDAFPIPLFKWIDFQGHVKFMKRTFKDIDCVLQSWLDEHVKKRERVNFVEGNEEDFIDVMLSMMSNEDFVDGYSREPTIKATALSMVLVASDTTAIHLNWVMATLLNHRDAMKKVQDELDTNVGRNRWVEESDVKDLIWSNPDTFDPERFLTSQAGVDVRGHQYEFIPFGSGRRSCRGITYATQVTHLAIAHLLQGFDFSTPSDEPLDMKEGLGVTMRKADPIEVFITPRLPSVLYKF</sequence>
<dbReference type="STRING" id="33114.A0A2G2UZP4"/>
<dbReference type="InterPro" id="IPR036396">
    <property type="entry name" value="Cyt_P450_sf"/>
</dbReference>
<accession>A0A2G2UZP4</accession>
<dbReference type="AlphaFoldDB" id="A0A2G2UZP4"/>
<dbReference type="GO" id="GO:0020037">
    <property type="term" value="F:heme binding"/>
    <property type="evidence" value="ECO:0007669"/>
    <property type="project" value="InterPro"/>
</dbReference>
<evidence type="ECO:0000256" key="1">
    <source>
        <dbReference type="ARBA" id="ARBA00023002"/>
    </source>
</evidence>
<comment type="cofactor">
    <cofactor evidence="2">
        <name>heme</name>
        <dbReference type="ChEBI" id="CHEBI:30413"/>
    </cofactor>
</comment>
<keyword evidence="1" id="KW-0560">Oxidoreductase</keyword>
<evidence type="ECO:0000256" key="2">
    <source>
        <dbReference type="PIRSR" id="PIRSR602401-1"/>
    </source>
</evidence>
<protein>
    <submittedName>
        <fullName evidence="3">Uncharacterized protein</fullName>
    </submittedName>
</protein>
<dbReference type="GO" id="GO:0005506">
    <property type="term" value="F:iron ion binding"/>
    <property type="evidence" value="ECO:0007669"/>
    <property type="project" value="InterPro"/>
</dbReference>
<keyword evidence="2" id="KW-0408">Iron</keyword>
<feature type="binding site" description="axial binding residue" evidence="2">
    <location>
        <position position="760"/>
    </location>
    <ligand>
        <name>heme</name>
        <dbReference type="ChEBI" id="CHEBI:30413"/>
    </ligand>
    <ligandPart>
        <name>Fe</name>
        <dbReference type="ChEBI" id="CHEBI:18248"/>
    </ligandPart>
</feature>
<reference evidence="3" key="2">
    <citation type="journal article" date="2017" name="J. Anim. Genet.">
        <title>Multiple reference genome sequences of hot pepper reveal the massive evolution of plant disease resistance genes by retroduplication.</title>
        <authorList>
            <person name="Kim S."/>
            <person name="Park J."/>
            <person name="Yeom S.-I."/>
            <person name="Kim Y.-M."/>
            <person name="Seo E."/>
            <person name="Kim K.-T."/>
            <person name="Kim M.-S."/>
            <person name="Lee J.M."/>
            <person name="Cheong K."/>
            <person name="Shin H.-S."/>
            <person name="Kim S.-B."/>
            <person name="Han K."/>
            <person name="Lee J."/>
            <person name="Park M."/>
            <person name="Lee H.-A."/>
            <person name="Lee H.-Y."/>
            <person name="Lee Y."/>
            <person name="Oh S."/>
            <person name="Lee J.H."/>
            <person name="Choi E."/>
            <person name="Choi E."/>
            <person name="Lee S.E."/>
            <person name="Jeon J."/>
            <person name="Kim H."/>
            <person name="Choi G."/>
            <person name="Song H."/>
            <person name="Lee J."/>
            <person name="Lee S.-C."/>
            <person name="Kwon J.-K."/>
            <person name="Lee H.-Y."/>
            <person name="Koo N."/>
            <person name="Hong Y."/>
            <person name="Kim R.W."/>
            <person name="Kang W.-H."/>
            <person name="Huh J.H."/>
            <person name="Kang B.-C."/>
            <person name="Yang T.-J."/>
            <person name="Lee Y.-H."/>
            <person name="Bennetzen J.L."/>
            <person name="Choi D."/>
        </authorList>
    </citation>
    <scope>NUCLEOTIDE SEQUENCE [LARGE SCALE GENOMIC DNA]</scope>
    <source>
        <strain evidence="3">cv. PBC81</strain>
    </source>
</reference>
<keyword evidence="2" id="KW-0479">Metal-binding</keyword>
<dbReference type="InterPro" id="IPR002401">
    <property type="entry name" value="Cyt_P450_E_grp-I"/>
</dbReference>
<dbReference type="Gene3D" id="1.10.630.10">
    <property type="entry name" value="Cytochrome P450"/>
    <property type="match status" value="3"/>
</dbReference>
<dbReference type="PANTHER" id="PTHR31182">
    <property type="entry name" value="C2 NT-TYPE DOMAIN-CONTAINING PROTEIN"/>
    <property type="match status" value="1"/>
</dbReference>
<dbReference type="Pfam" id="PF00067">
    <property type="entry name" value="p450"/>
    <property type="match status" value="3"/>
</dbReference>